<comment type="caution">
    <text evidence="3">The sequence shown here is derived from an EMBL/GenBank/DDBJ whole genome shotgun (WGS) entry which is preliminary data.</text>
</comment>
<dbReference type="PROSITE" id="PS51096">
    <property type="entry name" value="PTS_EIIA_TYPE_4"/>
    <property type="match status" value="1"/>
</dbReference>
<name>A0ABW5S116_9BACL</name>
<evidence type="ECO:0000259" key="2">
    <source>
        <dbReference type="PROSITE" id="PS51096"/>
    </source>
</evidence>
<reference evidence="4" key="1">
    <citation type="journal article" date="2019" name="Int. J. Syst. Evol. Microbiol.">
        <title>The Global Catalogue of Microorganisms (GCM) 10K type strain sequencing project: providing services to taxonomists for standard genome sequencing and annotation.</title>
        <authorList>
            <consortium name="The Broad Institute Genomics Platform"/>
            <consortium name="The Broad Institute Genome Sequencing Center for Infectious Disease"/>
            <person name="Wu L."/>
            <person name="Ma J."/>
        </authorList>
    </citation>
    <scope>NUCLEOTIDE SEQUENCE [LARGE SCALE GENOMIC DNA]</scope>
    <source>
        <strain evidence="4">TISTR 2466</strain>
    </source>
</reference>
<evidence type="ECO:0000313" key="3">
    <source>
        <dbReference type="EMBL" id="MFD2693133.1"/>
    </source>
</evidence>
<dbReference type="Gene3D" id="3.40.50.510">
    <property type="entry name" value="Phosphotransferase system, mannose-type IIA component"/>
    <property type="match status" value="1"/>
</dbReference>
<dbReference type="InterPro" id="IPR051471">
    <property type="entry name" value="Bacterial_PTS_sugar_comp"/>
</dbReference>
<dbReference type="EMBL" id="JBHUMQ010000015">
    <property type="protein sequence ID" value="MFD2693133.1"/>
    <property type="molecule type" value="Genomic_DNA"/>
</dbReference>
<keyword evidence="3" id="KW-0762">Sugar transport</keyword>
<keyword evidence="1" id="KW-0808">Transferase</keyword>
<keyword evidence="3" id="KW-0813">Transport</keyword>
<dbReference type="InterPro" id="IPR036662">
    <property type="entry name" value="PTS_EIIA_man-typ_sf"/>
</dbReference>
<dbReference type="InterPro" id="IPR004701">
    <property type="entry name" value="PTS_EIIA_man-typ"/>
</dbReference>
<feature type="domain" description="PTS EIIA type-4" evidence="2">
    <location>
        <begin position="2"/>
        <end position="131"/>
    </location>
</feature>
<organism evidence="3 4">
    <name type="scientific">Sporolactobacillus shoreicorticis</name>
    <dbReference type="NCBI Taxonomy" id="1923877"/>
    <lineage>
        <taxon>Bacteria</taxon>
        <taxon>Bacillati</taxon>
        <taxon>Bacillota</taxon>
        <taxon>Bacilli</taxon>
        <taxon>Bacillales</taxon>
        <taxon>Sporolactobacillaceae</taxon>
        <taxon>Sporolactobacillus</taxon>
    </lineage>
</organism>
<dbReference type="PANTHER" id="PTHR33799">
    <property type="entry name" value="PTS PERMEASE-RELATED-RELATED"/>
    <property type="match status" value="1"/>
</dbReference>
<dbReference type="Proteomes" id="UP001597399">
    <property type="component" value="Unassembled WGS sequence"/>
</dbReference>
<keyword evidence="4" id="KW-1185">Reference proteome</keyword>
<dbReference type="PANTHER" id="PTHR33799:SF1">
    <property type="entry name" value="PTS SYSTEM MANNOSE-SPECIFIC EIIAB COMPONENT-RELATED"/>
    <property type="match status" value="1"/>
</dbReference>
<dbReference type="RefSeq" id="WP_253058451.1">
    <property type="nucleotide sequence ID" value="NZ_JAMXWM010000002.1"/>
</dbReference>
<gene>
    <name evidence="3" type="ORF">ACFSUE_05740</name>
</gene>
<sequence length="138" mass="15423">MKRKIIVASHHRLAGGLRDTLRFIGGEAAKTIEVLTAYINSRPIDEEVARLMEADSDTEIIILTDMMAGSVNQQFMRYVSRAHTHLITGVNLPLALAFMMETSNSYLTNTRVRAIVADAQHSIIYMNEKSVEVDADDE</sequence>
<dbReference type="Pfam" id="PF03610">
    <property type="entry name" value="EIIA-man"/>
    <property type="match status" value="1"/>
</dbReference>
<proteinExistence type="predicted"/>
<dbReference type="SUPFAM" id="SSF53062">
    <property type="entry name" value="PTS system fructose IIA component-like"/>
    <property type="match status" value="1"/>
</dbReference>
<accession>A0ABW5S116</accession>
<evidence type="ECO:0000313" key="4">
    <source>
        <dbReference type="Proteomes" id="UP001597399"/>
    </source>
</evidence>
<evidence type="ECO:0000256" key="1">
    <source>
        <dbReference type="ARBA" id="ARBA00022679"/>
    </source>
</evidence>
<protein>
    <submittedName>
        <fullName evidence="3">PTS sugar transporter subunit IIA</fullName>
    </submittedName>
</protein>